<gene>
    <name evidence="3" type="ordered locus">Tbis_3145</name>
</gene>
<name>D6Y8A3_THEBD</name>
<dbReference type="Proteomes" id="UP000006640">
    <property type="component" value="Chromosome"/>
</dbReference>
<keyword evidence="4" id="KW-1185">Reference proteome</keyword>
<protein>
    <submittedName>
        <fullName evidence="3">Uncharacterized protein</fullName>
    </submittedName>
</protein>
<keyword evidence="2" id="KW-0472">Membrane</keyword>
<organism evidence="3 4">
    <name type="scientific">Thermobispora bispora (strain ATCC 19993 / DSM 43833 / CBS 139.67 / JCM 10125 / KCTC 9307 / NBRC 14880 / R51)</name>
    <dbReference type="NCBI Taxonomy" id="469371"/>
    <lineage>
        <taxon>Bacteria</taxon>
        <taxon>Bacillati</taxon>
        <taxon>Actinomycetota</taxon>
        <taxon>Actinomycetes</taxon>
        <taxon>Streptosporangiales</taxon>
        <taxon>Streptosporangiaceae</taxon>
        <taxon>Thermobispora</taxon>
    </lineage>
</organism>
<accession>D6Y8A3</accession>
<feature type="compositionally biased region" description="Low complexity" evidence="1">
    <location>
        <begin position="59"/>
        <end position="71"/>
    </location>
</feature>
<proteinExistence type="predicted"/>
<evidence type="ECO:0000256" key="1">
    <source>
        <dbReference type="SAM" id="MobiDB-lite"/>
    </source>
</evidence>
<evidence type="ECO:0000313" key="4">
    <source>
        <dbReference type="Proteomes" id="UP000006640"/>
    </source>
</evidence>
<keyword evidence="2" id="KW-1133">Transmembrane helix</keyword>
<reference evidence="3 4" key="1">
    <citation type="submission" date="2010-01" db="EMBL/GenBank/DDBJ databases">
        <title>The complete genome of Thermobispora bispora DSM 43833.</title>
        <authorList>
            <consortium name="US DOE Joint Genome Institute (JGI-PGF)"/>
            <person name="Lucas S."/>
            <person name="Copeland A."/>
            <person name="Lapidus A."/>
            <person name="Glavina del Rio T."/>
            <person name="Dalin E."/>
            <person name="Tice H."/>
            <person name="Bruce D."/>
            <person name="Goodwin L."/>
            <person name="Pitluck S."/>
            <person name="Kyrpides N."/>
            <person name="Mavromatis K."/>
            <person name="Ivanova N."/>
            <person name="Mikhailova N."/>
            <person name="Chertkov O."/>
            <person name="Brettin T."/>
            <person name="Detter J.C."/>
            <person name="Han C."/>
            <person name="Larimer F."/>
            <person name="Land M."/>
            <person name="Hauser L."/>
            <person name="Markowitz V."/>
            <person name="Cheng J.-F."/>
            <person name="Hugenholtz P."/>
            <person name="Woyke T."/>
            <person name="Wu D."/>
            <person name="Jando M."/>
            <person name="Schneider S."/>
            <person name="Klenk H.-P."/>
            <person name="Eisen J.A."/>
        </authorList>
    </citation>
    <scope>NUCLEOTIDE SEQUENCE [LARGE SCALE GENOMIC DNA]</scope>
    <source>
        <strain evidence="4">ATCC 19993 / DSM 43833 / CBS 139.67 / JCM 10125 / KCTC 9307 / NBRC 14880 / R51</strain>
    </source>
</reference>
<dbReference type="EMBL" id="CP001874">
    <property type="protein sequence ID" value="ADG89839.1"/>
    <property type="molecule type" value="Genomic_DNA"/>
</dbReference>
<dbReference type="AlphaFoldDB" id="D6Y8A3"/>
<feature type="transmembrane region" description="Helical" evidence="2">
    <location>
        <begin position="23"/>
        <end position="42"/>
    </location>
</feature>
<evidence type="ECO:0000313" key="3">
    <source>
        <dbReference type="EMBL" id="ADG89839.1"/>
    </source>
</evidence>
<dbReference type="KEGG" id="tbi:Tbis_3145"/>
<dbReference type="HOGENOM" id="CLU_1487433_0_0_11"/>
<feature type="region of interest" description="Disordered" evidence="1">
    <location>
        <begin position="49"/>
        <end position="77"/>
    </location>
</feature>
<keyword evidence="2" id="KW-0812">Transmembrane</keyword>
<sequence>MNSTDSSDIDAGKSCLVRIPPRIALAVATLAAFLTGCGMVFLPVPRSAPTTSGGPGPAPASEPAATSAPPAEVDEGADARRGTDLAGCADAHCTVTVRPGDRLPIDPGFGVAAITVEALGDEEILLICEGSIGMLSARGRNVRISQHCVNGRCRGVARITLAVGQPGRINDIRMWVEAVTPSQAVLSLSTE</sequence>
<evidence type="ECO:0000256" key="2">
    <source>
        <dbReference type="SAM" id="Phobius"/>
    </source>
</evidence>
<dbReference type="STRING" id="469371.Tbis_3145"/>